<dbReference type="KEGG" id="vg:26049295"/>
<sequence>MNYWDTLPVDIQFYIYKISLAKLIQKKWRQHPTIIAKNKAKYLLSLPYSVDVTCPYTANVLEFCAKYSGKKSEFWTSFCMIVLDGLILNIWSSDMGHGWIERCENAHIILIKKYNITADYYDSILGEISIEHFSAESLMILQNIL</sequence>
<name>A0A0N9QR49_9VIRU</name>
<dbReference type="EMBL" id="KT820662">
    <property type="protein sequence ID" value="ALH23334.1"/>
    <property type="molecule type" value="Genomic_DNA"/>
</dbReference>
<proteinExistence type="predicted"/>
<gene>
    <name evidence="1" type="ORF">ceV_428</name>
</gene>
<keyword evidence="2" id="KW-1185">Reference proteome</keyword>
<dbReference type="Proteomes" id="UP000203826">
    <property type="component" value="Segment"/>
</dbReference>
<organism evidence="1 2">
    <name type="scientific">Chrysochromulina ericina virus CeV-01B</name>
    <dbReference type="NCBI Taxonomy" id="3070830"/>
    <lineage>
        <taxon>Viruses</taxon>
        <taxon>Varidnaviria</taxon>
        <taxon>Bamfordvirae</taxon>
        <taxon>Nucleocytoviricota</taxon>
        <taxon>Megaviricetes</taxon>
        <taxon>Imitervirales</taxon>
        <taxon>Mesomimiviridae</taxon>
        <taxon>Tethysvirus</taxon>
        <taxon>Tethysvirus raunefjordenense</taxon>
    </lineage>
</organism>
<evidence type="ECO:0000313" key="1">
    <source>
        <dbReference type="EMBL" id="ALH23334.1"/>
    </source>
</evidence>
<protein>
    <submittedName>
        <fullName evidence="1">Uncharacterized protein</fullName>
    </submittedName>
</protein>
<reference evidence="1 2" key="1">
    <citation type="journal article" date="2015" name="Genome Announc.">
        <title>The 474-Kilobase-Pair Complete Genome Sequence of CeV-01B, a Virus Infecting Haptolina (Chrysochromulina) ericina (Prymnesiophyceae).</title>
        <authorList>
            <person name="Gallot-Lavallee L."/>
            <person name="Pagarete A."/>
            <person name="Legendre M."/>
            <person name="Santini S."/>
            <person name="Sandaa R.A."/>
            <person name="Himmelbauer H."/>
            <person name="Ogata H."/>
            <person name="Bratbak G."/>
            <person name="Claverie J.M."/>
        </authorList>
    </citation>
    <scope>NUCLEOTIDE SEQUENCE [LARGE SCALE GENOMIC DNA]</scope>
    <source>
        <strain evidence="1">CeV-01B</strain>
    </source>
</reference>
<evidence type="ECO:0000313" key="2">
    <source>
        <dbReference type="Proteomes" id="UP000203826"/>
    </source>
</evidence>
<accession>A0A0N9QR49</accession>